<dbReference type="OrthoDB" id="6195742at2"/>
<evidence type="ECO:0000313" key="1">
    <source>
        <dbReference type="EMBL" id="PXF63782.1"/>
    </source>
</evidence>
<accession>A0A318D3A3</accession>
<dbReference type="RefSeq" id="WP_110199162.1">
    <property type="nucleotide sequence ID" value="NZ_QICH01000001.1"/>
</dbReference>
<dbReference type="AlphaFoldDB" id="A0A318D3A3"/>
<comment type="caution">
    <text evidence="1">The sequence shown here is derived from an EMBL/GenBank/DDBJ whole genome shotgun (WGS) entry which is preliminary data.</text>
</comment>
<dbReference type="EMBL" id="QICH01000001">
    <property type="protein sequence ID" value="PXF63782.1"/>
    <property type="molecule type" value="Genomic_DNA"/>
</dbReference>
<evidence type="ECO:0000313" key="2">
    <source>
        <dbReference type="Proteomes" id="UP000247689"/>
    </source>
</evidence>
<gene>
    <name evidence="1" type="ORF">DL796_01130</name>
</gene>
<keyword evidence="2" id="KW-1185">Reference proteome</keyword>
<reference evidence="1 2" key="1">
    <citation type="submission" date="2018-05" db="EMBL/GenBank/DDBJ databases">
        <title>Kangiella spongicola genome sequence.</title>
        <authorList>
            <person name="Maclea K.S."/>
            <person name="Goen A.E."/>
            <person name="Kelley C."/>
            <person name="Underriner A."/>
            <person name="Silverwood T."/>
            <person name="Trachtenberg A.M."/>
        </authorList>
    </citation>
    <scope>NUCLEOTIDE SEQUENCE [LARGE SCALE GENOMIC DNA]</scope>
    <source>
        <strain evidence="1 2">ATCC BAA-2076</strain>
    </source>
</reference>
<sequence>MSKFSVIAGSFPTGAGRFTIRNFTLPGDDNHYLCETVSAQQIDLISNRQSHYQPILEAEANAEALPKLSDKNQAIFLARLKDGRSFVAASDHATFHKILKALEQQTDVALEISSSAA</sequence>
<name>A0A318D3A3_9GAMM</name>
<organism evidence="1 2">
    <name type="scientific">Kangiella spongicola</name>
    <dbReference type="NCBI Taxonomy" id="796379"/>
    <lineage>
        <taxon>Bacteria</taxon>
        <taxon>Pseudomonadati</taxon>
        <taxon>Pseudomonadota</taxon>
        <taxon>Gammaproteobacteria</taxon>
        <taxon>Kangiellales</taxon>
        <taxon>Kangiellaceae</taxon>
        <taxon>Kangiella</taxon>
    </lineage>
</organism>
<dbReference type="Proteomes" id="UP000247689">
    <property type="component" value="Unassembled WGS sequence"/>
</dbReference>
<proteinExistence type="predicted"/>
<protein>
    <submittedName>
        <fullName evidence="1">Uncharacterized protein</fullName>
    </submittedName>
</protein>